<evidence type="ECO:0000313" key="2">
    <source>
        <dbReference type="EMBL" id="KAK8862671.1"/>
    </source>
</evidence>
<evidence type="ECO:0000259" key="1">
    <source>
        <dbReference type="Pfam" id="PF06985"/>
    </source>
</evidence>
<keyword evidence="3" id="KW-1185">Reference proteome</keyword>
<dbReference type="PANTHER" id="PTHR33112">
    <property type="entry name" value="DOMAIN PROTEIN, PUTATIVE-RELATED"/>
    <property type="match status" value="1"/>
</dbReference>
<dbReference type="Pfam" id="PF06985">
    <property type="entry name" value="HET"/>
    <property type="match status" value="1"/>
</dbReference>
<evidence type="ECO:0000313" key="3">
    <source>
        <dbReference type="Proteomes" id="UP001390339"/>
    </source>
</evidence>
<proteinExistence type="predicted"/>
<feature type="domain" description="Heterokaryon incompatibility" evidence="1">
    <location>
        <begin position="189"/>
        <end position="360"/>
    </location>
</feature>
<dbReference type="PANTHER" id="PTHR33112:SF16">
    <property type="entry name" value="HETEROKARYON INCOMPATIBILITY DOMAIN-CONTAINING PROTEIN"/>
    <property type="match status" value="1"/>
</dbReference>
<comment type="caution">
    <text evidence="2">The sequence shown here is derived from an EMBL/GenBank/DDBJ whole genome shotgun (WGS) entry which is preliminary data.</text>
</comment>
<protein>
    <submittedName>
        <fullName evidence="2">Heterokaryon incompatibility protein-domain-containing protein</fullName>
    </submittedName>
</protein>
<sequence length="701" mass="78766">MICSYCANIFQKPDYSRSGNPCITDLRSLRSLIHDRLDCELYLVFRRDLESKGQKHEWYDSPDEFAVTFRRGVDCNMGGFTTGSYYSVTVKRREGGGLPAVGLAYRIFLDDEEQPPAAYLNLLSREEGRILHRDGASDAALRRTARMVAAHIPADLPAVPLPCRLLDLGETEQTGCVRVCETGGQYGHYITLSHCWGESQSFVTVASNLRERLAGFSVSEMPQSYQDAVRVTRLLGRRYLWIDSLCIIQKDIDDWVIESKKMGDYYNQSVLTIAAARSDADVKGFLLPRGYQGEGKGKPYHDTTIYADRCDRIYFEAQADRGSFYLANLAPLQPYSAQVTTDGNPVASAPLHGRAWTLQERLMSRFVLHFDREQNYLEDNIKRHIYYEDGRHAPLNLYGVSSGARGYSPESQLFDPDKALPYQNWLRMVDQYLTRGISDRSDTLPSLSGLAQSVARRSDDCYCAGLWDNCLATGLLWQKAHGHLQNKQRGKWQSTEYLAPSWSWTSAGGPVNFLVDDLSNPMDPDSWISGYDDDPDDIAAPLLRSARSAPVLATSDTYGRLSPGTSLSLEAPVYQATSAVWKRDIRIQTPTANVDVRAFLDDDRFILAELERGKFEAKEMNSSLVVNDIQIVFTVQVYSYGYRSHRSYDGDPKPPHVDKAHGVIIRQVPEQEPPVFQRIGVFTASEAPGCSESNICFVTLV</sequence>
<dbReference type="InterPro" id="IPR010730">
    <property type="entry name" value="HET"/>
</dbReference>
<organism evidence="2 3">
    <name type="scientific">Apiospora arundinis</name>
    <dbReference type="NCBI Taxonomy" id="335852"/>
    <lineage>
        <taxon>Eukaryota</taxon>
        <taxon>Fungi</taxon>
        <taxon>Dikarya</taxon>
        <taxon>Ascomycota</taxon>
        <taxon>Pezizomycotina</taxon>
        <taxon>Sordariomycetes</taxon>
        <taxon>Xylariomycetidae</taxon>
        <taxon>Amphisphaeriales</taxon>
        <taxon>Apiosporaceae</taxon>
        <taxon>Apiospora</taxon>
    </lineage>
</organism>
<dbReference type="EMBL" id="JAPCWZ010000005">
    <property type="protein sequence ID" value="KAK8862671.1"/>
    <property type="molecule type" value="Genomic_DNA"/>
</dbReference>
<gene>
    <name evidence="2" type="ORF">PGQ11_008906</name>
</gene>
<name>A0ABR2IH54_9PEZI</name>
<accession>A0ABR2IH54</accession>
<reference evidence="2 3" key="1">
    <citation type="journal article" date="2024" name="IMA Fungus">
        <title>Apiospora arundinis, a panoply of carbohydrate-active enzymes and secondary metabolites.</title>
        <authorList>
            <person name="Sorensen T."/>
            <person name="Petersen C."/>
            <person name="Muurmann A.T."/>
            <person name="Christiansen J.V."/>
            <person name="Brundto M.L."/>
            <person name="Overgaard C.K."/>
            <person name="Boysen A.T."/>
            <person name="Wollenberg R.D."/>
            <person name="Larsen T.O."/>
            <person name="Sorensen J.L."/>
            <person name="Nielsen K.L."/>
            <person name="Sondergaard T.E."/>
        </authorList>
    </citation>
    <scope>NUCLEOTIDE SEQUENCE [LARGE SCALE GENOMIC DNA]</scope>
    <source>
        <strain evidence="2 3">AAU 773</strain>
    </source>
</reference>
<dbReference type="Proteomes" id="UP001390339">
    <property type="component" value="Unassembled WGS sequence"/>
</dbReference>